<dbReference type="PROSITE" id="PS51935">
    <property type="entry name" value="NLPC_P60"/>
    <property type="match status" value="1"/>
</dbReference>
<dbReference type="PANTHER" id="PTHR47359:SF3">
    <property type="entry name" value="NLP_P60 DOMAIN-CONTAINING PROTEIN-RELATED"/>
    <property type="match status" value="1"/>
</dbReference>
<evidence type="ECO:0000256" key="4">
    <source>
        <dbReference type="ARBA" id="ARBA00022807"/>
    </source>
</evidence>
<dbReference type="Proteomes" id="UP000820669">
    <property type="component" value="Unassembled WGS sequence"/>
</dbReference>
<dbReference type="SUPFAM" id="SSF54001">
    <property type="entry name" value="Cysteine proteinases"/>
    <property type="match status" value="1"/>
</dbReference>
<keyword evidence="2" id="KW-0645">Protease</keyword>
<dbReference type="InterPro" id="IPR000064">
    <property type="entry name" value="NLP_P60_dom"/>
</dbReference>
<accession>A0ABX1S8H2</accession>
<dbReference type="Pfam" id="PF00877">
    <property type="entry name" value="NLPC_P60"/>
    <property type="match status" value="1"/>
</dbReference>
<dbReference type="InterPro" id="IPR051794">
    <property type="entry name" value="PG_Endopeptidase_C40"/>
</dbReference>
<evidence type="ECO:0000256" key="2">
    <source>
        <dbReference type="ARBA" id="ARBA00022670"/>
    </source>
</evidence>
<dbReference type="Gene3D" id="3.90.1720.10">
    <property type="entry name" value="endopeptidase domain like (from Nostoc punctiforme)"/>
    <property type="match status" value="1"/>
</dbReference>
<comment type="caution">
    <text evidence="6">The sequence shown here is derived from an EMBL/GenBank/DDBJ whole genome shotgun (WGS) entry which is preliminary data.</text>
</comment>
<sequence length="196" mass="19811">MRLAAATTSTVGDAPRPLPATAAVAETVVATVPELEHRVDAARIAAQALISEQEHAAAARKAQALAAAAHAPGGDAAGLSGLGVGAAALKAALTRLGMPYEWGAAGPSAFDCSGLVLWAFKQVGISLPHSAAAQSTMGTAVPPGQLQPGDLVFFYSPVSHVGIYLGDGKVLDATESGQPVMISKMADLPFHNARRL</sequence>
<reference evidence="6 7" key="1">
    <citation type="submission" date="2020-04" db="EMBL/GenBank/DDBJ databases">
        <authorList>
            <person name="Klaysubun C."/>
            <person name="Duangmal K."/>
            <person name="Lipun K."/>
        </authorList>
    </citation>
    <scope>NUCLEOTIDE SEQUENCE [LARGE SCALE GENOMIC DNA]</scope>
    <source>
        <strain evidence="6 7">K10HN5</strain>
    </source>
</reference>
<dbReference type="PANTHER" id="PTHR47359">
    <property type="entry name" value="PEPTIDOGLYCAN DL-ENDOPEPTIDASE CWLO"/>
    <property type="match status" value="1"/>
</dbReference>
<keyword evidence="4" id="KW-0788">Thiol protease</keyword>
<proteinExistence type="inferred from homology"/>
<organism evidence="6 7">
    <name type="scientific">Pseudonocardia acidicola</name>
    <dbReference type="NCBI Taxonomy" id="2724939"/>
    <lineage>
        <taxon>Bacteria</taxon>
        <taxon>Bacillati</taxon>
        <taxon>Actinomycetota</taxon>
        <taxon>Actinomycetes</taxon>
        <taxon>Pseudonocardiales</taxon>
        <taxon>Pseudonocardiaceae</taxon>
        <taxon>Pseudonocardia</taxon>
    </lineage>
</organism>
<gene>
    <name evidence="6" type="ORF">HF526_11105</name>
</gene>
<evidence type="ECO:0000259" key="5">
    <source>
        <dbReference type="PROSITE" id="PS51935"/>
    </source>
</evidence>
<protein>
    <submittedName>
        <fullName evidence="6">C40 family peptidase</fullName>
    </submittedName>
</protein>
<evidence type="ECO:0000256" key="1">
    <source>
        <dbReference type="ARBA" id="ARBA00007074"/>
    </source>
</evidence>
<evidence type="ECO:0000256" key="3">
    <source>
        <dbReference type="ARBA" id="ARBA00022801"/>
    </source>
</evidence>
<keyword evidence="3" id="KW-0378">Hydrolase</keyword>
<name>A0ABX1S8H2_9PSEU</name>
<comment type="similarity">
    <text evidence="1">Belongs to the peptidase C40 family.</text>
</comment>
<feature type="domain" description="NlpC/P60" evidence="5">
    <location>
        <begin position="82"/>
        <end position="196"/>
    </location>
</feature>
<dbReference type="InterPro" id="IPR038765">
    <property type="entry name" value="Papain-like_cys_pep_sf"/>
</dbReference>
<keyword evidence="7" id="KW-1185">Reference proteome</keyword>
<dbReference type="EMBL" id="JAAXLA010000016">
    <property type="protein sequence ID" value="NMH97854.1"/>
    <property type="molecule type" value="Genomic_DNA"/>
</dbReference>
<evidence type="ECO:0000313" key="7">
    <source>
        <dbReference type="Proteomes" id="UP000820669"/>
    </source>
</evidence>
<evidence type="ECO:0000313" key="6">
    <source>
        <dbReference type="EMBL" id="NMH97854.1"/>
    </source>
</evidence>